<reference evidence="2 3" key="1">
    <citation type="submission" date="2020-07" db="EMBL/GenBank/DDBJ databases">
        <authorList>
            <person name="Feng H."/>
        </authorList>
    </citation>
    <scope>NUCLEOTIDE SEQUENCE [LARGE SCALE GENOMIC DNA]</scope>
    <source>
        <strain evidence="3">s-10</strain>
    </source>
</reference>
<gene>
    <name evidence="2" type="ORF">H1191_14285</name>
</gene>
<keyword evidence="3" id="KW-1185">Reference proteome</keyword>
<dbReference type="RefSeq" id="WP_181752947.1">
    <property type="nucleotide sequence ID" value="NZ_JACEIQ010000015.1"/>
</dbReference>
<keyword evidence="1" id="KW-0472">Membrane</keyword>
<protein>
    <submittedName>
        <fullName evidence="2">Uncharacterized protein</fullName>
    </submittedName>
</protein>
<evidence type="ECO:0000313" key="2">
    <source>
        <dbReference type="EMBL" id="MBA4495471.1"/>
    </source>
</evidence>
<feature type="transmembrane region" description="Helical" evidence="1">
    <location>
        <begin position="64"/>
        <end position="84"/>
    </location>
</feature>
<evidence type="ECO:0000313" key="3">
    <source>
        <dbReference type="Proteomes" id="UP000535491"/>
    </source>
</evidence>
<dbReference type="Proteomes" id="UP000535491">
    <property type="component" value="Unassembled WGS sequence"/>
</dbReference>
<feature type="transmembrane region" description="Helical" evidence="1">
    <location>
        <begin position="20"/>
        <end position="38"/>
    </location>
</feature>
<keyword evidence="1" id="KW-0812">Transmembrane</keyword>
<organism evidence="2 3">
    <name type="scientific">Paenactinomyces guangxiensis</name>
    <dbReference type="NCBI Taxonomy" id="1490290"/>
    <lineage>
        <taxon>Bacteria</taxon>
        <taxon>Bacillati</taxon>
        <taxon>Bacillota</taxon>
        <taxon>Bacilli</taxon>
        <taxon>Bacillales</taxon>
        <taxon>Thermoactinomycetaceae</taxon>
        <taxon>Paenactinomyces</taxon>
    </lineage>
</organism>
<accession>A0A7W1WSX5</accession>
<name>A0A7W1WSX5_9BACL</name>
<dbReference type="AlphaFoldDB" id="A0A7W1WSX5"/>
<sequence length="85" mass="9144">MSSLWMKRLPVHVVKDQNMLLFVQVAIGVVKGGGGNLAKKKKKEPRVAAVDPVGILIRDLKSTALWVGVAVGVTVALAVIQRIIF</sequence>
<dbReference type="EMBL" id="JACEIQ010000015">
    <property type="protein sequence ID" value="MBA4495471.1"/>
    <property type="molecule type" value="Genomic_DNA"/>
</dbReference>
<comment type="caution">
    <text evidence="2">The sequence shown here is derived from an EMBL/GenBank/DDBJ whole genome shotgun (WGS) entry which is preliminary data.</text>
</comment>
<evidence type="ECO:0000256" key="1">
    <source>
        <dbReference type="SAM" id="Phobius"/>
    </source>
</evidence>
<keyword evidence="1" id="KW-1133">Transmembrane helix</keyword>
<proteinExistence type="predicted"/>